<sequence length="434" mass="45020">MSAVSSAAASLRAVTTAIDLDQPLIPLADPRHPLVFVRRGEGVVGFGEALRLEFAGAERMREAASAWKSLVERASVTDPVGVAGSGLIAFGTFAFSAQSSATSTLIVPRLVVGRRGDAAWLTRIDIADMRLDGGTASAAQPIDDLADAEAVNRALSPAPWGHPVKLALDAGTPTASGYLAAVTEAVQRIHDGALSKVVLARTLTGELPADADLRRVIAALALGYPDCHTYAVDGLIGSSPETLVRVEQGTVSARVLAGSAARGVDQRSDEAAAAALATSTKDLDEHRFAVQSVLAALDPFARALSSDEVPFTLKLPNLWHLATDVEGTLSAGASSLDLIDALHPTAAVAGTPTDTAMRMLAELEGFDRGRYAGPVGWVDADGDGEWAIALRGAQIDSEGRVTAFAGAGIVAESDPEAELAETRMKFKPVVEAFD</sequence>
<keyword evidence="8" id="KW-1185">Reference proteome</keyword>
<name>A0AAW6TC10_9MICO</name>
<evidence type="ECO:0000313" key="7">
    <source>
        <dbReference type="EMBL" id="MDI2098895.1"/>
    </source>
</evidence>
<dbReference type="RefSeq" id="WP_281488687.1">
    <property type="nucleotide sequence ID" value="NZ_CP159582.1"/>
</dbReference>
<feature type="domain" description="Chorismate-utilising enzyme C-terminal" evidence="6">
    <location>
        <begin position="176"/>
        <end position="425"/>
    </location>
</feature>
<evidence type="ECO:0000256" key="3">
    <source>
        <dbReference type="ARBA" id="ARBA00012824"/>
    </source>
</evidence>
<protein>
    <recommendedName>
        <fullName evidence="3">isochorismate synthase</fullName>
        <ecNumber evidence="3">5.4.4.2</ecNumber>
    </recommendedName>
    <alternativeName>
        <fullName evidence="5">Isochorismate mutase</fullName>
    </alternativeName>
</protein>
<evidence type="ECO:0000313" key="8">
    <source>
        <dbReference type="Proteomes" id="UP001321506"/>
    </source>
</evidence>
<comment type="caution">
    <text evidence="7">The sequence shown here is derived from an EMBL/GenBank/DDBJ whole genome shotgun (WGS) entry which is preliminary data.</text>
</comment>
<dbReference type="AlphaFoldDB" id="A0AAW6TC10"/>
<evidence type="ECO:0000256" key="2">
    <source>
        <dbReference type="ARBA" id="ARBA00005297"/>
    </source>
</evidence>
<dbReference type="InterPro" id="IPR005801">
    <property type="entry name" value="ADC_synthase"/>
</dbReference>
<dbReference type="Gene3D" id="3.60.120.10">
    <property type="entry name" value="Anthranilate synthase"/>
    <property type="match status" value="1"/>
</dbReference>
<comment type="similarity">
    <text evidence="2">Belongs to the isochorismate synthase family.</text>
</comment>
<evidence type="ECO:0000256" key="5">
    <source>
        <dbReference type="ARBA" id="ARBA00041564"/>
    </source>
</evidence>
<dbReference type="EC" id="5.4.4.2" evidence="3"/>
<dbReference type="InterPro" id="IPR015890">
    <property type="entry name" value="Chorismate_C"/>
</dbReference>
<dbReference type="NCBIfam" id="TIGR00543">
    <property type="entry name" value="isochor_syn"/>
    <property type="match status" value="1"/>
</dbReference>
<gene>
    <name evidence="7" type="ORF">QF206_07965</name>
</gene>
<dbReference type="Proteomes" id="UP001321506">
    <property type="component" value="Unassembled WGS sequence"/>
</dbReference>
<comment type="catalytic activity">
    <reaction evidence="1">
        <text>chorismate = isochorismate</text>
        <dbReference type="Rhea" id="RHEA:18985"/>
        <dbReference type="ChEBI" id="CHEBI:29748"/>
        <dbReference type="ChEBI" id="CHEBI:29780"/>
        <dbReference type="EC" id="5.4.4.2"/>
    </reaction>
</comment>
<dbReference type="SUPFAM" id="SSF56322">
    <property type="entry name" value="ADC synthase"/>
    <property type="match status" value="1"/>
</dbReference>
<evidence type="ECO:0000259" key="6">
    <source>
        <dbReference type="Pfam" id="PF00425"/>
    </source>
</evidence>
<dbReference type="Pfam" id="PF00425">
    <property type="entry name" value="Chorismate_bind"/>
    <property type="match status" value="1"/>
</dbReference>
<dbReference type="PANTHER" id="PTHR42839">
    <property type="entry name" value="ISOCHORISMATE SYNTHASE ENTC"/>
    <property type="match status" value="1"/>
</dbReference>
<dbReference type="GO" id="GO:0008909">
    <property type="term" value="F:isochorismate synthase activity"/>
    <property type="evidence" value="ECO:0007669"/>
    <property type="project" value="UniProtKB-EC"/>
</dbReference>
<evidence type="ECO:0000256" key="4">
    <source>
        <dbReference type="ARBA" id="ARBA00023235"/>
    </source>
</evidence>
<dbReference type="EMBL" id="JASATX010000003">
    <property type="protein sequence ID" value="MDI2098895.1"/>
    <property type="molecule type" value="Genomic_DNA"/>
</dbReference>
<keyword evidence="4 7" id="KW-0413">Isomerase</keyword>
<reference evidence="7 8" key="1">
    <citation type="submission" date="2023-04" db="EMBL/GenBank/DDBJ databases">
        <title>Klugiella caeni sp. nov. isolated from the sludge of biochemical tank.</title>
        <authorList>
            <person name="Geng K."/>
        </authorList>
    </citation>
    <scope>NUCLEOTIDE SEQUENCE [LARGE SCALE GENOMIC DNA]</scope>
    <source>
        <strain evidence="7 8">YN-L-19</strain>
    </source>
</reference>
<dbReference type="PANTHER" id="PTHR42839:SF2">
    <property type="entry name" value="ISOCHORISMATE SYNTHASE ENTC"/>
    <property type="match status" value="1"/>
</dbReference>
<dbReference type="InterPro" id="IPR004561">
    <property type="entry name" value="IsoChor_synthase"/>
</dbReference>
<accession>A0AAW6TC10</accession>
<evidence type="ECO:0000256" key="1">
    <source>
        <dbReference type="ARBA" id="ARBA00000799"/>
    </source>
</evidence>
<proteinExistence type="inferred from homology"/>
<organism evidence="7 8">
    <name type="scientific">Ruicaihuangia caeni</name>
    <dbReference type="NCBI Taxonomy" id="3042517"/>
    <lineage>
        <taxon>Bacteria</taxon>
        <taxon>Bacillati</taxon>
        <taxon>Actinomycetota</taxon>
        <taxon>Actinomycetes</taxon>
        <taxon>Micrococcales</taxon>
        <taxon>Microbacteriaceae</taxon>
        <taxon>Ruicaihuangia</taxon>
    </lineage>
</organism>